<dbReference type="KEGG" id="sku:Sulku_1734"/>
<dbReference type="InterPro" id="IPR003961">
    <property type="entry name" value="FN3_dom"/>
</dbReference>
<dbReference type="OrthoDB" id="9810925at2"/>
<gene>
    <name evidence="4" type="ordered locus">Sulku_1734</name>
</gene>
<proteinExistence type="predicted"/>
<dbReference type="Gene3D" id="2.60.40.10">
    <property type="entry name" value="Immunoglobulins"/>
    <property type="match status" value="4"/>
</dbReference>
<feature type="domain" description="Fibronectin type-III" evidence="3">
    <location>
        <begin position="38"/>
        <end position="134"/>
    </location>
</feature>
<dbReference type="AlphaFoldDB" id="E4U0Z3"/>
<dbReference type="STRING" id="709032.Sulku_1734"/>
<feature type="chain" id="PRO_5003189958" evidence="2">
    <location>
        <begin position="25"/>
        <end position="418"/>
    </location>
</feature>
<evidence type="ECO:0000256" key="2">
    <source>
        <dbReference type="SAM" id="SignalP"/>
    </source>
</evidence>
<name>E4U0Z3_SULKY</name>
<sequence>MNSSIRYALSASLALSLFSGCAPQPVTPQKTVTIDSSLPTPSLNGFIADITSIAFEWKLIEDPRISGYYVYRNTPGAEDQKLQRIATIDSRFATHFVDSDLKPGCEYQYRFSAITKEGTESIASETMLVATQPMIAPVSFFQAVGNMPRSAKLLWRPHPNGKINGYIVERRDATEQKWNAIATVSGRLNAEYIDHDLKDGQVYLYHVKATTFDKLTTEPSEESKIITKPLPPEIHNITSTNDLPRAITLTWEPSMISDLSHYNIYRSSTPNGKFEYYVKLETTTFTDKITEDGKFYFYKITAVDKDGLESLQPSVATQGSTLSKPQTPIAYEGKINNKVVELQWKNTDPRSVSYTVIKTTKTSWVTRETIDINNITETSFRDTDIKPDTGYLYEIVSVDKNGIRSLPTQAVELSYEAK</sequence>
<evidence type="ECO:0000256" key="1">
    <source>
        <dbReference type="ARBA" id="ARBA00022737"/>
    </source>
</evidence>
<evidence type="ECO:0000259" key="3">
    <source>
        <dbReference type="PROSITE" id="PS50853"/>
    </source>
</evidence>
<dbReference type="CDD" id="cd00063">
    <property type="entry name" value="FN3"/>
    <property type="match status" value="3"/>
</dbReference>
<dbReference type="eggNOG" id="COG4733">
    <property type="taxonomic scope" value="Bacteria"/>
</dbReference>
<keyword evidence="1" id="KW-0677">Repeat</keyword>
<dbReference type="RefSeq" id="WP_013460592.1">
    <property type="nucleotide sequence ID" value="NC_014762.1"/>
</dbReference>
<dbReference type="PANTHER" id="PTHR13817:SF166">
    <property type="entry name" value="NEURONAL IGCAM-RELATED"/>
    <property type="match status" value="1"/>
</dbReference>
<feature type="signal peptide" evidence="2">
    <location>
        <begin position="1"/>
        <end position="24"/>
    </location>
</feature>
<feature type="domain" description="Fibronectin type-III" evidence="3">
    <location>
        <begin position="137"/>
        <end position="230"/>
    </location>
</feature>
<accession>E4U0Z3</accession>
<evidence type="ECO:0000313" key="5">
    <source>
        <dbReference type="Proteomes" id="UP000008721"/>
    </source>
</evidence>
<keyword evidence="5" id="KW-1185">Reference proteome</keyword>
<evidence type="ECO:0000313" key="4">
    <source>
        <dbReference type="EMBL" id="ADR34395.1"/>
    </source>
</evidence>
<dbReference type="InterPro" id="IPR013783">
    <property type="entry name" value="Ig-like_fold"/>
</dbReference>
<feature type="domain" description="Fibronectin type-III" evidence="3">
    <location>
        <begin position="324"/>
        <end position="418"/>
    </location>
</feature>
<dbReference type="SMART" id="SM00060">
    <property type="entry name" value="FN3"/>
    <property type="match status" value="4"/>
</dbReference>
<dbReference type="InterPro" id="IPR050964">
    <property type="entry name" value="Striated_Muscle_Regulatory"/>
</dbReference>
<dbReference type="PANTHER" id="PTHR13817">
    <property type="entry name" value="TITIN"/>
    <property type="match status" value="1"/>
</dbReference>
<dbReference type="Proteomes" id="UP000008721">
    <property type="component" value="Chromosome"/>
</dbReference>
<dbReference type="EMBL" id="CP002355">
    <property type="protein sequence ID" value="ADR34395.1"/>
    <property type="molecule type" value="Genomic_DNA"/>
</dbReference>
<dbReference type="PROSITE" id="PS50853">
    <property type="entry name" value="FN3"/>
    <property type="match status" value="3"/>
</dbReference>
<dbReference type="HOGENOM" id="CLU_680919_0_0_7"/>
<dbReference type="SUPFAM" id="SSF49265">
    <property type="entry name" value="Fibronectin type III"/>
    <property type="match status" value="2"/>
</dbReference>
<keyword evidence="2" id="KW-0732">Signal</keyword>
<dbReference type="PROSITE" id="PS51257">
    <property type="entry name" value="PROKAR_LIPOPROTEIN"/>
    <property type="match status" value="1"/>
</dbReference>
<reference evidence="4 5" key="1">
    <citation type="journal article" date="2012" name="Stand. Genomic Sci.">
        <title>Complete genome sequence of the sulfur compounds oxidizing chemolithoautotroph Sulfuricurvum kujiense type strain (YK-1(T)).</title>
        <authorList>
            <person name="Han C."/>
            <person name="Kotsyurbenko O."/>
            <person name="Chertkov O."/>
            <person name="Held B."/>
            <person name="Lapidus A."/>
            <person name="Nolan M."/>
            <person name="Lucas S."/>
            <person name="Hammon N."/>
            <person name="Deshpande S."/>
            <person name="Cheng J.F."/>
            <person name="Tapia R."/>
            <person name="Goodwin L.A."/>
            <person name="Pitluck S."/>
            <person name="Liolios K."/>
            <person name="Pagani I."/>
            <person name="Ivanova N."/>
            <person name="Mavromatis K."/>
            <person name="Mikhailova N."/>
            <person name="Pati A."/>
            <person name="Chen A."/>
            <person name="Palaniappan K."/>
            <person name="Land M."/>
            <person name="Hauser L."/>
            <person name="Chang Y.J."/>
            <person name="Jeffries C.D."/>
            <person name="Brambilla E.M."/>
            <person name="Rohde M."/>
            <person name="Spring S."/>
            <person name="Sikorski J."/>
            <person name="Goker M."/>
            <person name="Woyke T."/>
            <person name="Bristow J."/>
            <person name="Eisen J.A."/>
            <person name="Markowitz V."/>
            <person name="Hugenholtz P."/>
            <person name="Kyrpides N.C."/>
            <person name="Klenk H.P."/>
            <person name="Detter J.C."/>
        </authorList>
    </citation>
    <scope>NUCLEOTIDE SEQUENCE [LARGE SCALE GENOMIC DNA]</scope>
    <source>
        <strain evidence="5">ATCC BAA-921 / DSM 16994 / JCM 11577 / YK-1</strain>
    </source>
</reference>
<dbReference type="InterPro" id="IPR036116">
    <property type="entry name" value="FN3_sf"/>
</dbReference>
<protein>
    <submittedName>
        <fullName evidence="4">Fibronectin type III domain protein</fullName>
    </submittedName>
</protein>
<organism evidence="4 5">
    <name type="scientific">Sulfuricurvum kujiense (strain ATCC BAA-921 / DSM 16994 / JCM 11577 / YK-1)</name>
    <dbReference type="NCBI Taxonomy" id="709032"/>
    <lineage>
        <taxon>Bacteria</taxon>
        <taxon>Pseudomonadati</taxon>
        <taxon>Campylobacterota</taxon>
        <taxon>Epsilonproteobacteria</taxon>
        <taxon>Campylobacterales</taxon>
        <taxon>Sulfurimonadaceae</taxon>
        <taxon>Sulfuricurvum</taxon>
    </lineage>
</organism>